<protein>
    <submittedName>
        <fullName evidence="1">Uncharacterized protein</fullName>
    </submittedName>
</protein>
<comment type="caution">
    <text evidence="1">The sequence shown here is derived from an EMBL/GenBank/DDBJ whole genome shotgun (WGS) entry which is preliminary data.</text>
</comment>
<name>A0A8T0SS01_PANVG</name>
<accession>A0A8T0SS01</accession>
<evidence type="ECO:0000313" key="2">
    <source>
        <dbReference type="Proteomes" id="UP000823388"/>
    </source>
</evidence>
<organism evidence="1 2">
    <name type="scientific">Panicum virgatum</name>
    <name type="common">Blackwell switchgrass</name>
    <dbReference type="NCBI Taxonomy" id="38727"/>
    <lineage>
        <taxon>Eukaryota</taxon>
        <taxon>Viridiplantae</taxon>
        <taxon>Streptophyta</taxon>
        <taxon>Embryophyta</taxon>
        <taxon>Tracheophyta</taxon>
        <taxon>Spermatophyta</taxon>
        <taxon>Magnoliopsida</taxon>
        <taxon>Liliopsida</taxon>
        <taxon>Poales</taxon>
        <taxon>Poaceae</taxon>
        <taxon>PACMAD clade</taxon>
        <taxon>Panicoideae</taxon>
        <taxon>Panicodae</taxon>
        <taxon>Paniceae</taxon>
        <taxon>Panicinae</taxon>
        <taxon>Panicum</taxon>
        <taxon>Panicum sect. Hiantes</taxon>
    </lineage>
</organism>
<sequence>MALGNEPTPSPHEATRVPSSRSVRVLCAKLTSYRRLATPRCTCPEGYRQLLETNNNGARRSSSTNLTNAHSNANVANAVPLDGRKVILKFCIRYLGCDHGKSCYCCQQAQENCYDTLEECHDNCPACDPTCPPLQSSPGSTVKDLAINATS</sequence>
<evidence type="ECO:0000313" key="1">
    <source>
        <dbReference type="EMBL" id="KAG2599974.1"/>
    </source>
</evidence>
<reference evidence="1" key="1">
    <citation type="submission" date="2020-05" db="EMBL/GenBank/DDBJ databases">
        <title>WGS assembly of Panicum virgatum.</title>
        <authorList>
            <person name="Lovell J.T."/>
            <person name="Jenkins J."/>
            <person name="Shu S."/>
            <person name="Juenger T.E."/>
            <person name="Schmutz J."/>
        </authorList>
    </citation>
    <scope>NUCLEOTIDE SEQUENCE</scope>
    <source>
        <strain evidence="1">AP13</strain>
    </source>
</reference>
<proteinExistence type="predicted"/>
<gene>
    <name evidence="1" type="ORF">PVAP13_5KG502200</name>
</gene>
<keyword evidence="2" id="KW-1185">Reference proteome</keyword>
<dbReference type="EMBL" id="CM029045">
    <property type="protein sequence ID" value="KAG2599974.1"/>
    <property type="molecule type" value="Genomic_DNA"/>
</dbReference>
<dbReference type="AlphaFoldDB" id="A0A8T0SS01"/>
<dbReference type="Proteomes" id="UP000823388">
    <property type="component" value="Chromosome 5K"/>
</dbReference>